<evidence type="ECO:0000259" key="2">
    <source>
        <dbReference type="PROSITE" id="PS51387"/>
    </source>
</evidence>
<dbReference type="AlphaFoldDB" id="A0AA38S1H6"/>
<dbReference type="GO" id="GO:0008720">
    <property type="term" value="F:D-lactate dehydrogenase (NAD+) activity"/>
    <property type="evidence" value="ECO:0007669"/>
    <property type="project" value="TreeGrafter"/>
</dbReference>
<dbReference type="InterPro" id="IPR036318">
    <property type="entry name" value="FAD-bd_PCMH-like_sf"/>
</dbReference>
<dbReference type="InterPro" id="IPR016167">
    <property type="entry name" value="FAD-bd_PCMH_sub1"/>
</dbReference>
<dbReference type="Proteomes" id="UP001174694">
    <property type="component" value="Unassembled WGS sequence"/>
</dbReference>
<keyword evidence="4" id="KW-1185">Reference proteome</keyword>
<gene>
    <name evidence="3" type="ORF">NKR23_g5732</name>
</gene>
<protein>
    <recommendedName>
        <fullName evidence="2">FAD-binding PCMH-type domain-containing protein</fullName>
    </recommendedName>
</protein>
<dbReference type="GO" id="GO:1903457">
    <property type="term" value="P:lactate catabolic process"/>
    <property type="evidence" value="ECO:0007669"/>
    <property type="project" value="TreeGrafter"/>
</dbReference>
<dbReference type="SUPFAM" id="SSF56176">
    <property type="entry name" value="FAD-binding/transporter-associated domain-like"/>
    <property type="match status" value="1"/>
</dbReference>
<name>A0AA38S1H6_9PEZI</name>
<reference evidence="3" key="1">
    <citation type="submission" date="2022-07" db="EMBL/GenBank/DDBJ databases">
        <title>Fungi with potential for degradation of polypropylene.</title>
        <authorList>
            <person name="Gostincar C."/>
        </authorList>
    </citation>
    <scope>NUCLEOTIDE SEQUENCE</scope>
    <source>
        <strain evidence="3">EXF-13308</strain>
    </source>
</reference>
<evidence type="ECO:0000313" key="3">
    <source>
        <dbReference type="EMBL" id="KAJ9144931.1"/>
    </source>
</evidence>
<dbReference type="Pfam" id="PF01565">
    <property type="entry name" value="FAD_binding_4"/>
    <property type="match status" value="1"/>
</dbReference>
<comment type="caution">
    <text evidence="3">The sequence shown here is derived from an EMBL/GenBank/DDBJ whole genome shotgun (WGS) entry which is preliminary data.</text>
</comment>
<organism evidence="3 4">
    <name type="scientific">Pleurostoma richardsiae</name>
    <dbReference type="NCBI Taxonomy" id="41990"/>
    <lineage>
        <taxon>Eukaryota</taxon>
        <taxon>Fungi</taxon>
        <taxon>Dikarya</taxon>
        <taxon>Ascomycota</taxon>
        <taxon>Pezizomycotina</taxon>
        <taxon>Sordariomycetes</taxon>
        <taxon>Sordariomycetidae</taxon>
        <taxon>Calosphaeriales</taxon>
        <taxon>Pleurostomataceae</taxon>
        <taxon>Pleurostoma</taxon>
    </lineage>
</organism>
<dbReference type="EMBL" id="JANBVO010000015">
    <property type="protein sequence ID" value="KAJ9144931.1"/>
    <property type="molecule type" value="Genomic_DNA"/>
</dbReference>
<feature type="domain" description="FAD-binding PCMH-type" evidence="2">
    <location>
        <begin position="21"/>
        <end position="115"/>
    </location>
</feature>
<dbReference type="Gene3D" id="3.30.43.10">
    <property type="entry name" value="Uridine Diphospho-n-acetylenolpyruvylglucosamine Reductase, domain 2"/>
    <property type="match status" value="1"/>
</dbReference>
<sequence>MAPWKTPMAETPTEIHTQPTKATSPVGGVRPSAVEEVQQIVKLANTYKVPLWTVSRGKNLGYGGSSPVVKGIIVLDLHRMNKIVEVNGEYGCAVVEPGISFFDLYEEIQRQGLDL</sequence>
<dbReference type="InterPro" id="IPR006094">
    <property type="entry name" value="Oxid_FAD_bind_N"/>
</dbReference>
<dbReference type="InterPro" id="IPR016166">
    <property type="entry name" value="FAD-bd_PCMH"/>
</dbReference>
<dbReference type="PROSITE" id="PS51387">
    <property type="entry name" value="FAD_PCMH"/>
    <property type="match status" value="1"/>
</dbReference>
<evidence type="ECO:0000256" key="1">
    <source>
        <dbReference type="SAM" id="MobiDB-lite"/>
    </source>
</evidence>
<feature type="compositionally biased region" description="Polar residues" evidence="1">
    <location>
        <begin position="14"/>
        <end position="23"/>
    </location>
</feature>
<dbReference type="PANTHER" id="PTHR11748">
    <property type="entry name" value="D-LACTATE DEHYDROGENASE"/>
    <property type="match status" value="1"/>
</dbReference>
<evidence type="ECO:0000313" key="4">
    <source>
        <dbReference type="Proteomes" id="UP001174694"/>
    </source>
</evidence>
<dbReference type="PANTHER" id="PTHR11748:SF114">
    <property type="entry name" value="ARYL-ALCOHOL OXIDASE VANILLYL-ALCOHOL OXIDASE (AFU_ORTHOLOGUE AFUA_3G09500)-RELATED"/>
    <property type="match status" value="1"/>
</dbReference>
<feature type="region of interest" description="Disordered" evidence="1">
    <location>
        <begin position="1"/>
        <end position="29"/>
    </location>
</feature>
<dbReference type="GO" id="GO:0004458">
    <property type="term" value="F:D-lactate dehydrogenase (cytochrome) activity"/>
    <property type="evidence" value="ECO:0007669"/>
    <property type="project" value="TreeGrafter"/>
</dbReference>
<accession>A0AA38S1H6</accession>
<proteinExistence type="predicted"/>
<dbReference type="GO" id="GO:0005739">
    <property type="term" value="C:mitochondrion"/>
    <property type="evidence" value="ECO:0007669"/>
    <property type="project" value="TreeGrafter"/>
</dbReference>
<dbReference type="GO" id="GO:0071949">
    <property type="term" value="F:FAD binding"/>
    <property type="evidence" value="ECO:0007669"/>
    <property type="project" value="InterPro"/>
</dbReference>